<dbReference type="SUPFAM" id="SSF54427">
    <property type="entry name" value="NTF2-like"/>
    <property type="match status" value="1"/>
</dbReference>
<dbReference type="AlphaFoldDB" id="A0A6J4V8B9"/>
<organism evidence="2">
    <name type="scientific">uncultured Thermomicrobiales bacterium</name>
    <dbReference type="NCBI Taxonomy" id="1645740"/>
    <lineage>
        <taxon>Bacteria</taxon>
        <taxon>Pseudomonadati</taxon>
        <taxon>Thermomicrobiota</taxon>
        <taxon>Thermomicrobia</taxon>
        <taxon>Thermomicrobiales</taxon>
        <taxon>environmental samples</taxon>
    </lineage>
</organism>
<name>A0A6J4V8B9_9BACT</name>
<dbReference type="Gene3D" id="3.10.450.50">
    <property type="match status" value="1"/>
</dbReference>
<evidence type="ECO:0008006" key="3">
    <source>
        <dbReference type="Google" id="ProtNLM"/>
    </source>
</evidence>
<proteinExistence type="predicted"/>
<dbReference type="InterPro" id="IPR032710">
    <property type="entry name" value="NTF2-like_dom_sf"/>
</dbReference>
<keyword evidence="1" id="KW-0732">Signal</keyword>
<feature type="signal peptide" evidence="1">
    <location>
        <begin position="1"/>
        <end position="21"/>
    </location>
</feature>
<reference evidence="2" key="1">
    <citation type="submission" date="2020-02" db="EMBL/GenBank/DDBJ databases">
        <authorList>
            <person name="Meier V. D."/>
        </authorList>
    </citation>
    <scope>NUCLEOTIDE SEQUENCE</scope>
    <source>
        <strain evidence="2">AVDCRST_MAG59</strain>
    </source>
</reference>
<feature type="chain" id="PRO_5026917909" description="DUF3828 domain-containing protein" evidence="1">
    <location>
        <begin position="22"/>
        <end position="194"/>
    </location>
</feature>
<gene>
    <name evidence="2" type="ORF">AVDCRST_MAG59-3405</name>
</gene>
<protein>
    <recommendedName>
        <fullName evidence="3">DUF3828 domain-containing protein</fullName>
    </recommendedName>
</protein>
<dbReference type="EMBL" id="CADCWF010000249">
    <property type="protein sequence ID" value="CAA9570119.1"/>
    <property type="molecule type" value="Genomic_DNA"/>
</dbReference>
<evidence type="ECO:0000256" key="1">
    <source>
        <dbReference type="SAM" id="SignalP"/>
    </source>
</evidence>
<accession>A0A6J4V8B9</accession>
<evidence type="ECO:0000313" key="2">
    <source>
        <dbReference type="EMBL" id="CAA9570119.1"/>
    </source>
</evidence>
<sequence>MHRLLALAVALPLAAAAPGAAQEATPMGSAAPPDAAECRVAPRPIEDFRALLGTPVPPTPETFAAPAGDPADPAVVEGVLATVRELLACHNAGDFQRQAALYTDAGFVEDFRGLAEDDVAAIATPSPGFLPPLRLVTVRDVVVLDDGRVGAVVVTFTSEVERDDYLFLVEQDGRYLVDHFVDEYVPSVAGTPTP</sequence>